<dbReference type="EMBL" id="KI282156">
    <property type="protein sequence ID" value="ESA15239.1"/>
    <property type="molecule type" value="Genomic_DNA"/>
</dbReference>
<gene>
    <name evidence="1" type="ORF">GLOINDRAFT_24081</name>
</gene>
<proteinExistence type="predicted"/>
<organism evidence="1">
    <name type="scientific">Rhizophagus irregularis (strain DAOM 181602 / DAOM 197198 / MUCL 43194)</name>
    <name type="common">Arbuscular mycorrhizal fungus</name>
    <name type="synonym">Glomus intraradices</name>
    <dbReference type="NCBI Taxonomy" id="747089"/>
    <lineage>
        <taxon>Eukaryota</taxon>
        <taxon>Fungi</taxon>
        <taxon>Fungi incertae sedis</taxon>
        <taxon>Mucoromycota</taxon>
        <taxon>Glomeromycotina</taxon>
        <taxon>Glomeromycetes</taxon>
        <taxon>Glomerales</taxon>
        <taxon>Glomeraceae</taxon>
        <taxon>Rhizophagus</taxon>
    </lineage>
</organism>
<dbReference type="HOGENOM" id="CLU_018736_0_0_1"/>
<name>U9U4B5_RHIID</name>
<dbReference type="AlphaFoldDB" id="U9U4B5"/>
<protein>
    <submittedName>
        <fullName evidence="1">Uncharacterized protein</fullName>
    </submittedName>
</protein>
<sequence>MIIDKEDIILRSSAKLWLKNILEEMGIYTILENFVNTNFIDFIGKEIILQIGGIIQKGLDLNLDGFFGIEIFAKNSNIEKFSVEGKIIKTRNYAIGIIIALIIIPDNTIVDLRTDVKILNWLIESKKHQITNQQQENKYHGNDEGLIDEYALRWNYNPIEGAYRKCFKEISNNINRIDIVLLDYVKDCIIECNGANVTIDWKESLKLINNEISTNRNITNSIDASIRSFRVKNFFKILPTYEVLYERKTCGKNNAKDNEFQLFKDSIEEILNYVMIDEDDNEINNFRLTLLDIVTIKSNIMILDNMLREVTKGIINEKWMTSCKKVSYKSVLRDIFDLYLVKIQKHIWVE</sequence>
<accession>U9U4B5</accession>
<reference evidence="1" key="1">
    <citation type="submission" date="2013-07" db="EMBL/GenBank/DDBJ databases">
        <title>The genome of an arbuscular mycorrhizal fungus provides insights into the evolution of the oldest plant symbiosis.</title>
        <authorList>
            <consortium name="DOE Joint Genome Institute"/>
            <person name="Tisserant E."/>
            <person name="Malbreil M."/>
            <person name="Kuo A."/>
            <person name="Kohler A."/>
            <person name="Symeonidi A."/>
            <person name="Balestrini R."/>
            <person name="Charron P."/>
            <person name="Duensing N."/>
            <person name="Frei-dit-Frey N."/>
            <person name="Gianinazzi-Pearson V."/>
            <person name="Gilbert B."/>
            <person name="Handa Y."/>
            <person name="Hijri M."/>
            <person name="Kaul R."/>
            <person name="Kawaguchi M."/>
            <person name="Krajinski F."/>
            <person name="Lammers P."/>
            <person name="Lapierre D."/>
            <person name="Masclaux F.G."/>
            <person name="Murat C."/>
            <person name="Morin E."/>
            <person name="Ndikumana S."/>
            <person name="Pagni M."/>
            <person name="Petitpierre D."/>
            <person name="Requena N."/>
            <person name="Rosikiewicz P."/>
            <person name="Riley R."/>
            <person name="Saito K."/>
            <person name="San Clemente H."/>
            <person name="Shapiro H."/>
            <person name="van Tuinen D."/>
            <person name="Becard G."/>
            <person name="Bonfante P."/>
            <person name="Paszkowski U."/>
            <person name="Shachar-Hill Y."/>
            <person name="Young J.P."/>
            <person name="Sanders I.R."/>
            <person name="Henrissat B."/>
            <person name="Rensing S.A."/>
            <person name="Grigoriev I.V."/>
            <person name="Corradi N."/>
            <person name="Roux C."/>
            <person name="Martin F."/>
        </authorList>
    </citation>
    <scope>NUCLEOTIDE SEQUENCE</scope>
    <source>
        <strain evidence="1">DAOM 197198</strain>
    </source>
</reference>
<evidence type="ECO:0000313" key="1">
    <source>
        <dbReference type="EMBL" id="ESA15239.1"/>
    </source>
</evidence>